<feature type="chain" id="PRO_5040337792" description="Jacalin-type lectin domain-containing protein" evidence="2">
    <location>
        <begin position="23"/>
        <end position="396"/>
    </location>
</feature>
<dbReference type="OrthoDB" id="3758675at2759"/>
<dbReference type="EMBL" id="ML996323">
    <property type="protein sequence ID" value="KAF2727595.1"/>
    <property type="molecule type" value="Genomic_DNA"/>
</dbReference>
<protein>
    <recommendedName>
        <fullName evidence="5">Jacalin-type lectin domain-containing protein</fullName>
    </recommendedName>
</protein>
<feature type="signal peptide" evidence="2">
    <location>
        <begin position="1"/>
        <end position="22"/>
    </location>
</feature>
<comment type="caution">
    <text evidence="3">The sequence shown here is derived from an EMBL/GenBank/DDBJ whole genome shotgun (WGS) entry which is preliminary data.</text>
</comment>
<accession>A0A9P4QJR5</accession>
<dbReference type="Gene3D" id="2.170.15.10">
    <property type="entry name" value="Proaerolysin, chain A, domain 3"/>
    <property type="match status" value="1"/>
</dbReference>
<evidence type="ECO:0008006" key="5">
    <source>
        <dbReference type="Google" id="ProtNLM"/>
    </source>
</evidence>
<gene>
    <name evidence="3" type="ORF">EJ04DRAFT_594374</name>
</gene>
<reference evidence="3" key="1">
    <citation type="journal article" date="2020" name="Stud. Mycol.">
        <title>101 Dothideomycetes genomes: a test case for predicting lifestyles and emergence of pathogens.</title>
        <authorList>
            <person name="Haridas S."/>
            <person name="Albert R."/>
            <person name="Binder M."/>
            <person name="Bloem J."/>
            <person name="Labutti K."/>
            <person name="Salamov A."/>
            <person name="Andreopoulos B."/>
            <person name="Baker S."/>
            <person name="Barry K."/>
            <person name="Bills G."/>
            <person name="Bluhm B."/>
            <person name="Cannon C."/>
            <person name="Castanera R."/>
            <person name="Culley D."/>
            <person name="Daum C."/>
            <person name="Ezra D."/>
            <person name="Gonzalez J."/>
            <person name="Henrissat B."/>
            <person name="Kuo A."/>
            <person name="Liang C."/>
            <person name="Lipzen A."/>
            <person name="Lutzoni F."/>
            <person name="Magnuson J."/>
            <person name="Mondo S."/>
            <person name="Nolan M."/>
            <person name="Ohm R."/>
            <person name="Pangilinan J."/>
            <person name="Park H.-J."/>
            <person name="Ramirez L."/>
            <person name="Alfaro M."/>
            <person name="Sun H."/>
            <person name="Tritt A."/>
            <person name="Yoshinaga Y."/>
            <person name="Zwiers L.-H."/>
            <person name="Turgeon B."/>
            <person name="Goodwin S."/>
            <person name="Spatafora J."/>
            <person name="Crous P."/>
            <person name="Grigoriev I."/>
        </authorList>
    </citation>
    <scope>NUCLEOTIDE SEQUENCE</scope>
    <source>
        <strain evidence="3">CBS 125425</strain>
    </source>
</reference>
<dbReference type="Proteomes" id="UP000799444">
    <property type="component" value="Unassembled WGS sequence"/>
</dbReference>
<feature type="compositionally biased region" description="Polar residues" evidence="1">
    <location>
        <begin position="230"/>
        <end position="243"/>
    </location>
</feature>
<dbReference type="AlphaFoldDB" id="A0A9P4QJR5"/>
<proteinExistence type="predicted"/>
<evidence type="ECO:0000256" key="1">
    <source>
        <dbReference type="SAM" id="MobiDB-lite"/>
    </source>
</evidence>
<feature type="region of interest" description="Disordered" evidence="1">
    <location>
        <begin position="221"/>
        <end position="243"/>
    </location>
</feature>
<keyword evidence="2" id="KW-0732">Signal</keyword>
<dbReference type="Pfam" id="PF03318">
    <property type="entry name" value="ETX_MTX2"/>
    <property type="match status" value="1"/>
</dbReference>
<keyword evidence="4" id="KW-1185">Reference proteome</keyword>
<organism evidence="3 4">
    <name type="scientific">Polyplosphaeria fusca</name>
    <dbReference type="NCBI Taxonomy" id="682080"/>
    <lineage>
        <taxon>Eukaryota</taxon>
        <taxon>Fungi</taxon>
        <taxon>Dikarya</taxon>
        <taxon>Ascomycota</taxon>
        <taxon>Pezizomycotina</taxon>
        <taxon>Dothideomycetes</taxon>
        <taxon>Pleosporomycetidae</taxon>
        <taxon>Pleosporales</taxon>
        <taxon>Tetraplosphaeriaceae</taxon>
        <taxon>Polyplosphaeria</taxon>
    </lineage>
</organism>
<name>A0A9P4QJR5_9PLEO</name>
<dbReference type="InterPro" id="IPR004991">
    <property type="entry name" value="Aerolysin-like"/>
</dbReference>
<sequence length="396" mass="42525">MFFIKTAAKATAFLSILGLVSARGDTHLCEGNGPFKLTKMYGPSEDSLAFCDTKWDKGIVVTGIQMWATLGHVKAFQLTFSDGTKGDIHGDNADTEGNNGEWYGQGQVSWNEGDLISDVHLAGNYWGNGDRFGGMTMQVAGQKFECKSDIGSFAGEPQNLASGLLIGAYGSAGADINSFGLVFLAGSAGEAQIVDMKFPDTLEDMNEQQKGIEMVTLKRGTFKNTGPEGSGNQTYRFNSQQSQQKSRTITTTYQHMFGISIAQKIGVKVSVPELVEITAETTTTASYQYTTITSTADMKQDADQTRFEQRGTLAPGFGAECTAKSITGHYSTDYTNVIKITIAGGQEFTIEQPAHFDSVGFTQAVVECKVLPIAELPNNGVGATNVASRRAIDFKA</sequence>
<evidence type="ECO:0000313" key="4">
    <source>
        <dbReference type="Proteomes" id="UP000799444"/>
    </source>
</evidence>
<dbReference type="SUPFAM" id="SSF56973">
    <property type="entry name" value="Aerolisin/ETX pore-forming domain"/>
    <property type="match status" value="1"/>
</dbReference>
<evidence type="ECO:0000256" key="2">
    <source>
        <dbReference type="SAM" id="SignalP"/>
    </source>
</evidence>
<evidence type="ECO:0000313" key="3">
    <source>
        <dbReference type="EMBL" id="KAF2727595.1"/>
    </source>
</evidence>